<keyword evidence="3" id="KW-1185">Reference proteome</keyword>
<dbReference type="Proteomes" id="UP000241462">
    <property type="component" value="Unassembled WGS sequence"/>
</dbReference>
<gene>
    <name evidence="2" type="ORF">BD289DRAFT_487523</name>
</gene>
<feature type="transmembrane region" description="Helical" evidence="1">
    <location>
        <begin position="230"/>
        <end position="258"/>
    </location>
</feature>
<organism evidence="2 3">
    <name type="scientific">Coniella lustricola</name>
    <dbReference type="NCBI Taxonomy" id="2025994"/>
    <lineage>
        <taxon>Eukaryota</taxon>
        <taxon>Fungi</taxon>
        <taxon>Dikarya</taxon>
        <taxon>Ascomycota</taxon>
        <taxon>Pezizomycotina</taxon>
        <taxon>Sordariomycetes</taxon>
        <taxon>Sordariomycetidae</taxon>
        <taxon>Diaporthales</taxon>
        <taxon>Schizoparmaceae</taxon>
        <taxon>Coniella</taxon>
    </lineage>
</organism>
<dbReference type="OrthoDB" id="4700626at2759"/>
<dbReference type="EMBL" id="KZ678946">
    <property type="protein sequence ID" value="PSR73861.1"/>
    <property type="molecule type" value="Genomic_DNA"/>
</dbReference>
<evidence type="ECO:0000256" key="1">
    <source>
        <dbReference type="SAM" id="Phobius"/>
    </source>
</evidence>
<keyword evidence="1" id="KW-1133">Transmembrane helix</keyword>
<sequence>MTNFARFTPPTIELVSANTTASKTRRGIGSWTSDIVSAAGSVETSIETAAAGAVSAVETAASSVETAAAAAYSSAVDEADEIVKDIGDSLEDIENAVTGLMDKVLDTIQDELNTWLQDTADALDDLDLPDKMTLHLTTFCSSSAENATTKTTCGQLFSKGGAGNFNATTNNGTIFGFQPGSVVAKVLGVFYVPASAQDDIRAPIDSAANSLEELLQTAGNDLSAWSIDLLFVPIVAIYVVAAVLVGVLVVLVVGAAVYCLKEGEGLPARVYSVFGTISALAAFFLLLGSVVLTVVAFVVYLVGLAVGVAGIELTAGARLKWLSWAAFLLMAVVTGAFKVEEVVADVVFWCKFLATIVRALRGQGGLKEMLRSA</sequence>
<reference evidence="2 3" key="1">
    <citation type="journal article" date="2018" name="Mycol. Prog.">
        <title>Coniella lustricola, a new species from submerged detritus.</title>
        <authorList>
            <person name="Raudabaugh D.B."/>
            <person name="Iturriaga T."/>
            <person name="Carver A."/>
            <person name="Mondo S."/>
            <person name="Pangilinan J."/>
            <person name="Lipzen A."/>
            <person name="He G."/>
            <person name="Amirebrahimi M."/>
            <person name="Grigoriev I.V."/>
            <person name="Miller A.N."/>
        </authorList>
    </citation>
    <scope>NUCLEOTIDE SEQUENCE [LARGE SCALE GENOMIC DNA]</scope>
    <source>
        <strain evidence="2 3">B22-T-1</strain>
    </source>
</reference>
<accession>A0A2T2ZRP9</accession>
<feature type="transmembrane region" description="Helical" evidence="1">
    <location>
        <begin position="321"/>
        <end position="337"/>
    </location>
</feature>
<dbReference type="AlphaFoldDB" id="A0A2T2ZRP9"/>
<dbReference type="InParanoid" id="A0A2T2ZRP9"/>
<evidence type="ECO:0000313" key="2">
    <source>
        <dbReference type="EMBL" id="PSR73861.1"/>
    </source>
</evidence>
<proteinExistence type="predicted"/>
<protein>
    <submittedName>
        <fullName evidence="2">Uncharacterized protein</fullName>
    </submittedName>
</protein>
<name>A0A2T2ZRP9_9PEZI</name>
<keyword evidence="1" id="KW-0472">Membrane</keyword>
<keyword evidence="1" id="KW-0812">Transmembrane</keyword>
<feature type="transmembrane region" description="Helical" evidence="1">
    <location>
        <begin position="294"/>
        <end position="314"/>
    </location>
</feature>
<evidence type="ECO:0000313" key="3">
    <source>
        <dbReference type="Proteomes" id="UP000241462"/>
    </source>
</evidence>
<feature type="transmembrane region" description="Helical" evidence="1">
    <location>
        <begin position="270"/>
        <end position="288"/>
    </location>
</feature>